<sequence length="269" mass="29060">MANRTTDKFSSGAPLGLTSLILIAGSIVLLFFVVLSGVSNSIPLNKTYFMRADTSTIAGARATSQWTYFYVCGEGNTNCGKPVPDLPIGYAWIGGTAGVPESLVGGFGKHTTSKYYYYMWRFGWVFYLLALIFDVLGFFAALLAPCSRLASGLSGLIMMAALFFLSLGASLMTAVFVKAVKQFKDAGMDAKIGEYALGFTWGAWAAIFLATCLLFLGCGLGGRKDTTSTTTRTSGKGNVGFFRRQRSTKSARGSIGYDNESQRRVKEEY</sequence>
<proteinExistence type="predicted"/>
<dbReference type="PANTHER" id="PTHR36414">
    <property type="entry name" value="PROTEIN SUR7"/>
    <property type="match status" value="1"/>
</dbReference>
<evidence type="ECO:0000256" key="2">
    <source>
        <dbReference type="SAM" id="Phobius"/>
    </source>
</evidence>
<dbReference type="InterPro" id="IPR009571">
    <property type="entry name" value="SUR7/Rim9-like_fungi"/>
</dbReference>
<dbReference type="AlphaFoldDB" id="A0A9P6VMS1"/>
<dbReference type="GO" id="GO:0006897">
    <property type="term" value="P:endocytosis"/>
    <property type="evidence" value="ECO:0007669"/>
    <property type="project" value="TreeGrafter"/>
</dbReference>
<feature type="transmembrane region" description="Helical" evidence="2">
    <location>
        <begin position="156"/>
        <end position="179"/>
    </location>
</feature>
<dbReference type="GO" id="GO:0032185">
    <property type="term" value="P:septin cytoskeleton organization"/>
    <property type="evidence" value="ECO:0007669"/>
    <property type="project" value="TreeGrafter"/>
</dbReference>
<reference evidence="3" key="1">
    <citation type="submission" date="2019-07" db="EMBL/GenBank/DDBJ databases">
        <title>Hyphodiscus hymeniophilus genome sequencing and assembly.</title>
        <authorList>
            <person name="Kramer G."/>
            <person name="Nodwell J."/>
        </authorList>
    </citation>
    <scope>NUCLEOTIDE SEQUENCE</scope>
    <source>
        <strain evidence="3">ATCC 34498</strain>
    </source>
</reference>
<protein>
    <submittedName>
        <fullName evidence="3">SUR7 family fmp45</fullName>
    </submittedName>
</protein>
<keyword evidence="2" id="KW-0812">Transmembrane</keyword>
<feature type="transmembrane region" description="Helical" evidence="2">
    <location>
        <begin position="199"/>
        <end position="222"/>
    </location>
</feature>
<evidence type="ECO:0000313" key="4">
    <source>
        <dbReference type="Proteomes" id="UP000785200"/>
    </source>
</evidence>
<feature type="region of interest" description="Disordered" evidence="1">
    <location>
        <begin position="247"/>
        <end position="269"/>
    </location>
</feature>
<dbReference type="OrthoDB" id="5419460at2759"/>
<evidence type="ECO:0000256" key="1">
    <source>
        <dbReference type="SAM" id="MobiDB-lite"/>
    </source>
</evidence>
<accession>A0A9P6VMS1</accession>
<dbReference type="Proteomes" id="UP000785200">
    <property type="component" value="Unassembled WGS sequence"/>
</dbReference>
<feature type="transmembrane region" description="Helical" evidence="2">
    <location>
        <begin position="124"/>
        <end position="144"/>
    </location>
</feature>
<dbReference type="EMBL" id="VNKQ01000006">
    <property type="protein sequence ID" value="KAG0650433.1"/>
    <property type="molecule type" value="Genomic_DNA"/>
</dbReference>
<feature type="compositionally biased region" description="Basic and acidic residues" evidence="1">
    <location>
        <begin position="260"/>
        <end position="269"/>
    </location>
</feature>
<gene>
    <name evidence="3" type="ORF">D0Z07_3329</name>
</gene>
<dbReference type="GO" id="GO:0031505">
    <property type="term" value="P:fungal-type cell wall organization"/>
    <property type="evidence" value="ECO:0007669"/>
    <property type="project" value="TreeGrafter"/>
</dbReference>
<keyword evidence="2" id="KW-0472">Membrane</keyword>
<dbReference type="GO" id="GO:0005938">
    <property type="term" value="C:cell cortex"/>
    <property type="evidence" value="ECO:0007669"/>
    <property type="project" value="TreeGrafter"/>
</dbReference>
<dbReference type="GO" id="GO:0030866">
    <property type="term" value="P:cortical actin cytoskeleton organization"/>
    <property type="evidence" value="ECO:0007669"/>
    <property type="project" value="TreeGrafter"/>
</dbReference>
<dbReference type="GO" id="GO:0045121">
    <property type="term" value="C:membrane raft"/>
    <property type="evidence" value="ECO:0007669"/>
    <property type="project" value="TreeGrafter"/>
</dbReference>
<keyword evidence="2" id="KW-1133">Transmembrane helix</keyword>
<comment type="caution">
    <text evidence="3">The sequence shown here is derived from an EMBL/GenBank/DDBJ whole genome shotgun (WGS) entry which is preliminary data.</text>
</comment>
<organism evidence="3 4">
    <name type="scientific">Hyphodiscus hymeniophilus</name>
    <dbReference type="NCBI Taxonomy" id="353542"/>
    <lineage>
        <taxon>Eukaryota</taxon>
        <taxon>Fungi</taxon>
        <taxon>Dikarya</taxon>
        <taxon>Ascomycota</taxon>
        <taxon>Pezizomycotina</taxon>
        <taxon>Leotiomycetes</taxon>
        <taxon>Helotiales</taxon>
        <taxon>Hyphodiscaceae</taxon>
        <taxon>Hyphodiscus</taxon>
    </lineage>
</organism>
<feature type="transmembrane region" description="Helical" evidence="2">
    <location>
        <begin position="12"/>
        <end position="35"/>
    </location>
</feature>
<dbReference type="GO" id="GO:0005886">
    <property type="term" value="C:plasma membrane"/>
    <property type="evidence" value="ECO:0007669"/>
    <property type="project" value="InterPro"/>
</dbReference>
<evidence type="ECO:0000313" key="3">
    <source>
        <dbReference type="EMBL" id="KAG0650433.1"/>
    </source>
</evidence>
<dbReference type="Pfam" id="PF06687">
    <property type="entry name" value="SUR7"/>
    <property type="match status" value="1"/>
</dbReference>
<dbReference type="PANTHER" id="PTHR36414:SF1">
    <property type="entry name" value="PROTEIN SUR7"/>
    <property type="match status" value="1"/>
</dbReference>
<keyword evidence="4" id="KW-1185">Reference proteome</keyword>
<name>A0A9P6VMS1_9HELO</name>